<feature type="coiled-coil region" evidence="1">
    <location>
        <begin position="40"/>
        <end position="95"/>
    </location>
</feature>
<organism evidence="2 3">
    <name type="scientific">Gordonia desulfuricans</name>
    <dbReference type="NCBI Taxonomy" id="89051"/>
    <lineage>
        <taxon>Bacteria</taxon>
        <taxon>Bacillati</taxon>
        <taxon>Actinomycetota</taxon>
        <taxon>Actinomycetes</taxon>
        <taxon>Mycobacteriales</taxon>
        <taxon>Gordoniaceae</taxon>
        <taxon>Gordonia</taxon>
    </lineage>
</organism>
<dbReference type="AlphaFoldDB" id="A0A7K3LTJ8"/>
<name>A0A7K3LTJ8_9ACTN</name>
<sequence length="215" mass="23956">MTSPDHRPAAAADDTGNDLNDLLVDGDTNKLLVVVLATAAEMALAQVARLEVELRETEADRERLRDRERATARRYETLEADHSSLRAEIDRLTRELDSVLYRTEAAAQAWRNGIGAELGVQPGGADLTLGEAEHRIRRIKWGKEELAVELAQVTQQRNEAWLELEQLRARADAVFGACGYPEPDTGIPCQHPRGHGGDRHRAQDRINRAIIEWGV</sequence>
<evidence type="ECO:0000256" key="1">
    <source>
        <dbReference type="SAM" id="Coils"/>
    </source>
</evidence>
<gene>
    <name evidence="2" type="ORF">GYA93_17845</name>
</gene>
<dbReference type="Proteomes" id="UP000466307">
    <property type="component" value="Unassembled WGS sequence"/>
</dbReference>
<protein>
    <submittedName>
        <fullName evidence="2">Uncharacterized protein</fullName>
    </submittedName>
</protein>
<reference evidence="2 3" key="1">
    <citation type="submission" date="2020-01" db="EMBL/GenBank/DDBJ databases">
        <title>Investigation of new actinobacteria for the biodesulphurisation of diesel fuel.</title>
        <authorList>
            <person name="Athi Narayanan S.M."/>
        </authorList>
    </citation>
    <scope>NUCLEOTIDE SEQUENCE [LARGE SCALE GENOMIC DNA]</scope>
    <source>
        <strain evidence="2 3">213E</strain>
    </source>
</reference>
<evidence type="ECO:0000313" key="2">
    <source>
        <dbReference type="EMBL" id="NDK91426.1"/>
    </source>
</evidence>
<dbReference type="RefSeq" id="WP_059038645.1">
    <property type="nucleotide sequence ID" value="NZ_JAADZU010000068.1"/>
</dbReference>
<keyword evidence="1" id="KW-0175">Coiled coil</keyword>
<proteinExistence type="predicted"/>
<accession>A0A7K3LTJ8</accession>
<keyword evidence="3" id="KW-1185">Reference proteome</keyword>
<evidence type="ECO:0000313" key="3">
    <source>
        <dbReference type="Proteomes" id="UP000466307"/>
    </source>
</evidence>
<dbReference type="EMBL" id="JAADZU010000068">
    <property type="protein sequence ID" value="NDK91426.1"/>
    <property type="molecule type" value="Genomic_DNA"/>
</dbReference>
<comment type="caution">
    <text evidence="2">The sequence shown here is derived from an EMBL/GenBank/DDBJ whole genome shotgun (WGS) entry which is preliminary data.</text>
</comment>